<feature type="region of interest" description="Disordered" evidence="3">
    <location>
        <begin position="556"/>
        <end position="597"/>
    </location>
</feature>
<comment type="subcellular location">
    <subcellularLocation>
        <location evidence="1">Nucleus</location>
    </subcellularLocation>
</comment>
<organism evidence="5 6">
    <name type="scientific">Zasmidium cellare</name>
    <name type="common">Wine cellar mold</name>
    <name type="synonym">Racodium cellare</name>
    <dbReference type="NCBI Taxonomy" id="395010"/>
    <lineage>
        <taxon>Eukaryota</taxon>
        <taxon>Fungi</taxon>
        <taxon>Dikarya</taxon>
        <taxon>Ascomycota</taxon>
        <taxon>Pezizomycotina</taxon>
        <taxon>Dothideomycetes</taxon>
        <taxon>Dothideomycetidae</taxon>
        <taxon>Mycosphaerellales</taxon>
        <taxon>Mycosphaerellaceae</taxon>
        <taxon>Zasmidium</taxon>
    </lineage>
</organism>
<feature type="compositionally biased region" description="Low complexity" evidence="3">
    <location>
        <begin position="46"/>
        <end position="63"/>
    </location>
</feature>
<evidence type="ECO:0000313" key="5">
    <source>
        <dbReference type="EMBL" id="KAK4497722.1"/>
    </source>
</evidence>
<name>A0ABR0E8G2_ZASCE</name>
<accession>A0ABR0E8G2</accession>
<sequence>MLQFGKASSNSASTFCYGFLVILMEADEVLKDSEDVPDPVTSYEVRPSNRQTPRPQTTTLRNPDSSPTLPNADPAANADEDVRDFDYYARFRHNEISYLQASLPNHLLLFQLVEYHEKYLLWHHNCIHGPTVQKEVLSVLHSAGNSNVQLKDLDLRWCGLLFAVLSASLTCAPETQAQKWNLTSDEKQYYSKKWHEAAMECLVLGEFASKPHIYSVQTIQVLALSALILGLSNQQFVMFGTSLRIAQSLGLQRLPHQPVSATTDSSEAGRMQRETKRRVWWNLVMQDWFSISTYDMFSIHPQHFTSPRPRRHHDGSTEMSEDEALVDYHNHVMDAATVMVEFHMASVACTDTEAKYEQVLKHDAKLRRLGTESVCPNNSHIPWLPWAKRVALVVIAHKIIILHRHFLGRSFRDAAFAYTRWASIEASKLIIREVEQSLSVPERPSIWNDQAHLTGAGVTLCLDAMQRQESEPEHVEHLRLVDKVMTLLAECKNSVLAARGHRLLSSMLREGTKESGPSDNRRQRAQSNNENEDLSWPIENRETIDAMRVTNRPNELATAASQTGHPTPISQEDLQSPNPGHTSSSQRTTIVETGSAPPIVEEDTRAYGFDPLSADAADKILGDASWTEMLSEFFPDQLGFGNALEFDDLFNSQFQT</sequence>
<dbReference type="Pfam" id="PF04082">
    <property type="entry name" value="Fungal_trans"/>
    <property type="match status" value="1"/>
</dbReference>
<reference evidence="5 6" key="1">
    <citation type="journal article" date="2023" name="G3 (Bethesda)">
        <title>A chromosome-level genome assembly of Zasmidium syzygii isolated from banana leaves.</title>
        <authorList>
            <person name="van Westerhoven A.C."/>
            <person name="Mehrabi R."/>
            <person name="Talebi R."/>
            <person name="Steentjes M.B.F."/>
            <person name="Corcolon B."/>
            <person name="Chong P.A."/>
            <person name="Kema G.H.J."/>
            <person name="Seidl M.F."/>
        </authorList>
    </citation>
    <scope>NUCLEOTIDE SEQUENCE [LARGE SCALE GENOMIC DNA]</scope>
    <source>
        <strain evidence="5 6">P124</strain>
    </source>
</reference>
<feature type="domain" description="Xylanolytic transcriptional activator regulatory" evidence="4">
    <location>
        <begin position="159"/>
        <end position="291"/>
    </location>
</feature>
<protein>
    <recommendedName>
        <fullName evidence="4">Xylanolytic transcriptional activator regulatory domain-containing protein</fullName>
    </recommendedName>
</protein>
<dbReference type="Proteomes" id="UP001305779">
    <property type="component" value="Unassembled WGS sequence"/>
</dbReference>
<dbReference type="EMBL" id="JAXOVC010000008">
    <property type="protein sequence ID" value="KAK4497722.1"/>
    <property type="molecule type" value="Genomic_DNA"/>
</dbReference>
<dbReference type="PANTHER" id="PTHR31001:SF90">
    <property type="entry name" value="CENTROMERE DNA-BINDING PROTEIN COMPLEX CBF3 SUBUNIT B"/>
    <property type="match status" value="1"/>
</dbReference>
<feature type="region of interest" description="Disordered" evidence="3">
    <location>
        <begin position="509"/>
        <end position="539"/>
    </location>
</feature>
<gene>
    <name evidence="5" type="ORF">PRZ48_010375</name>
</gene>
<keyword evidence="2" id="KW-0539">Nucleus</keyword>
<feature type="region of interest" description="Disordered" evidence="3">
    <location>
        <begin position="34"/>
        <end position="77"/>
    </location>
</feature>
<evidence type="ECO:0000259" key="4">
    <source>
        <dbReference type="Pfam" id="PF04082"/>
    </source>
</evidence>
<dbReference type="CDD" id="cd12148">
    <property type="entry name" value="fungal_TF_MHR"/>
    <property type="match status" value="1"/>
</dbReference>
<dbReference type="InterPro" id="IPR007219">
    <property type="entry name" value="XnlR_reg_dom"/>
</dbReference>
<dbReference type="PANTHER" id="PTHR31001">
    <property type="entry name" value="UNCHARACTERIZED TRANSCRIPTIONAL REGULATORY PROTEIN"/>
    <property type="match status" value="1"/>
</dbReference>
<evidence type="ECO:0000313" key="6">
    <source>
        <dbReference type="Proteomes" id="UP001305779"/>
    </source>
</evidence>
<keyword evidence="6" id="KW-1185">Reference proteome</keyword>
<dbReference type="InterPro" id="IPR050613">
    <property type="entry name" value="Sec_Metabolite_Reg"/>
</dbReference>
<evidence type="ECO:0000256" key="3">
    <source>
        <dbReference type="SAM" id="MobiDB-lite"/>
    </source>
</evidence>
<proteinExistence type="predicted"/>
<comment type="caution">
    <text evidence="5">The sequence shown here is derived from an EMBL/GenBank/DDBJ whole genome shotgun (WGS) entry which is preliminary data.</text>
</comment>
<feature type="compositionally biased region" description="Polar residues" evidence="3">
    <location>
        <begin position="559"/>
        <end position="592"/>
    </location>
</feature>
<evidence type="ECO:0000256" key="1">
    <source>
        <dbReference type="ARBA" id="ARBA00004123"/>
    </source>
</evidence>
<evidence type="ECO:0000256" key="2">
    <source>
        <dbReference type="ARBA" id="ARBA00023242"/>
    </source>
</evidence>